<dbReference type="PANTHER" id="PTHR40370:SF1">
    <property type="entry name" value="DUF3074 DOMAIN-CONTAINING PROTEIN"/>
    <property type="match status" value="1"/>
</dbReference>
<proteinExistence type="predicted"/>
<accession>A0A5C3MC28</accession>
<dbReference type="InterPro" id="IPR023393">
    <property type="entry name" value="START-like_dom_sf"/>
</dbReference>
<dbReference type="Pfam" id="PF11274">
    <property type="entry name" value="DUF3074"/>
    <property type="match status" value="1"/>
</dbReference>
<dbReference type="SUPFAM" id="SSF55961">
    <property type="entry name" value="Bet v1-like"/>
    <property type="match status" value="1"/>
</dbReference>
<name>A0A5C3MC28_9AGAR</name>
<organism evidence="2 3">
    <name type="scientific">Crucibulum laeve</name>
    <dbReference type="NCBI Taxonomy" id="68775"/>
    <lineage>
        <taxon>Eukaryota</taxon>
        <taxon>Fungi</taxon>
        <taxon>Dikarya</taxon>
        <taxon>Basidiomycota</taxon>
        <taxon>Agaricomycotina</taxon>
        <taxon>Agaricomycetes</taxon>
        <taxon>Agaricomycetidae</taxon>
        <taxon>Agaricales</taxon>
        <taxon>Agaricineae</taxon>
        <taxon>Nidulariaceae</taxon>
        <taxon>Crucibulum</taxon>
    </lineage>
</organism>
<gene>
    <name evidence="2" type="ORF">BDQ12DRAFT_268785</name>
</gene>
<evidence type="ECO:0000313" key="3">
    <source>
        <dbReference type="Proteomes" id="UP000308652"/>
    </source>
</evidence>
<reference evidence="2 3" key="1">
    <citation type="journal article" date="2019" name="Nat. Ecol. Evol.">
        <title>Megaphylogeny resolves global patterns of mushroom evolution.</title>
        <authorList>
            <person name="Varga T."/>
            <person name="Krizsan K."/>
            <person name="Foldi C."/>
            <person name="Dima B."/>
            <person name="Sanchez-Garcia M."/>
            <person name="Sanchez-Ramirez S."/>
            <person name="Szollosi G.J."/>
            <person name="Szarkandi J.G."/>
            <person name="Papp V."/>
            <person name="Albert L."/>
            <person name="Andreopoulos W."/>
            <person name="Angelini C."/>
            <person name="Antonin V."/>
            <person name="Barry K.W."/>
            <person name="Bougher N.L."/>
            <person name="Buchanan P."/>
            <person name="Buyck B."/>
            <person name="Bense V."/>
            <person name="Catcheside P."/>
            <person name="Chovatia M."/>
            <person name="Cooper J."/>
            <person name="Damon W."/>
            <person name="Desjardin D."/>
            <person name="Finy P."/>
            <person name="Geml J."/>
            <person name="Haridas S."/>
            <person name="Hughes K."/>
            <person name="Justo A."/>
            <person name="Karasinski D."/>
            <person name="Kautmanova I."/>
            <person name="Kiss B."/>
            <person name="Kocsube S."/>
            <person name="Kotiranta H."/>
            <person name="LaButti K.M."/>
            <person name="Lechner B.E."/>
            <person name="Liimatainen K."/>
            <person name="Lipzen A."/>
            <person name="Lukacs Z."/>
            <person name="Mihaltcheva S."/>
            <person name="Morgado L.N."/>
            <person name="Niskanen T."/>
            <person name="Noordeloos M.E."/>
            <person name="Ohm R.A."/>
            <person name="Ortiz-Santana B."/>
            <person name="Ovrebo C."/>
            <person name="Racz N."/>
            <person name="Riley R."/>
            <person name="Savchenko A."/>
            <person name="Shiryaev A."/>
            <person name="Soop K."/>
            <person name="Spirin V."/>
            <person name="Szebenyi C."/>
            <person name="Tomsovsky M."/>
            <person name="Tulloss R.E."/>
            <person name="Uehling J."/>
            <person name="Grigoriev I.V."/>
            <person name="Vagvolgyi C."/>
            <person name="Papp T."/>
            <person name="Martin F.M."/>
            <person name="Miettinen O."/>
            <person name="Hibbett D.S."/>
            <person name="Nagy L.G."/>
        </authorList>
    </citation>
    <scope>NUCLEOTIDE SEQUENCE [LARGE SCALE GENOMIC DNA]</scope>
    <source>
        <strain evidence="2 3">CBS 166.37</strain>
    </source>
</reference>
<keyword evidence="3" id="KW-1185">Reference proteome</keyword>
<dbReference type="InterPro" id="IPR024500">
    <property type="entry name" value="DUF3074"/>
</dbReference>
<dbReference type="PANTHER" id="PTHR40370">
    <property type="entry name" value="EXPRESSED PROTEIN"/>
    <property type="match status" value="1"/>
</dbReference>
<dbReference type="Proteomes" id="UP000308652">
    <property type="component" value="Unassembled WGS sequence"/>
</dbReference>
<dbReference type="Gene3D" id="3.30.530.20">
    <property type="match status" value="1"/>
</dbReference>
<sequence>MATTPPAQIFTITPLKPSEISPEEDIIAEGVNLINSTTSWKEGKTFFNNVKTFSHPKREGDGAPWHCRVSEHTKDEVTFDQLWEKLAKDKAINEKEFIHEIKKVTKVKEISPTASIWTLYYTFMPPVSPRVFTELQVIHLDETAPRTGIIVSIPVDLSSDEDLAKLEEKGVKGRYASVERVMDLGDGKTEWRMAVSSTTGGNIPTYFVESSMPKKISQDVPGFLQWFKSLPK</sequence>
<protein>
    <recommendedName>
        <fullName evidence="1">DUF3074 domain-containing protein</fullName>
    </recommendedName>
</protein>
<dbReference type="AlphaFoldDB" id="A0A5C3MC28"/>
<feature type="domain" description="DUF3074" evidence="1">
    <location>
        <begin position="65"/>
        <end position="226"/>
    </location>
</feature>
<dbReference type="EMBL" id="ML213592">
    <property type="protein sequence ID" value="TFK42293.1"/>
    <property type="molecule type" value="Genomic_DNA"/>
</dbReference>
<evidence type="ECO:0000259" key="1">
    <source>
        <dbReference type="Pfam" id="PF11274"/>
    </source>
</evidence>
<evidence type="ECO:0000313" key="2">
    <source>
        <dbReference type="EMBL" id="TFK42293.1"/>
    </source>
</evidence>
<dbReference type="OrthoDB" id="6423603at2759"/>